<dbReference type="InterPro" id="IPR029056">
    <property type="entry name" value="Ribokinase-like"/>
</dbReference>
<accession>A0ABV9LIS7</accession>
<dbReference type="EMBL" id="JBHSGR010000011">
    <property type="protein sequence ID" value="MFC4694068.1"/>
    <property type="molecule type" value="Genomic_DNA"/>
</dbReference>
<comment type="caution">
    <text evidence="5">The sequence shown here is derived from an EMBL/GenBank/DDBJ whole genome shotgun (WGS) entry which is preliminary data.</text>
</comment>
<protein>
    <submittedName>
        <fullName evidence="5">Carbohydrate kinase family protein</fullName>
        <ecNumber evidence="5">2.7.1.-</ecNumber>
    </submittedName>
</protein>
<dbReference type="InterPro" id="IPR002173">
    <property type="entry name" value="Carboh/pur_kinase_PfkB_CS"/>
</dbReference>
<dbReference type="GO" id="GO:0016301">
    <property type="term" value="F:kinase activity"/>
    <property type="evidence" value="ECO:0007669"/>
    <property type="project" value="UniProtKB-KW"/>
</dbReference>
<dbReference type="PANTHER" id="PTHR43320">
    <property type="entry name" value="SUGAR KINASE"/>
    <property type="match status" value="1"/>
</dbReference>
<gene>
    <name evidence="5" type="ORF">ACFO3M_11795</name>
</gene>
<evidence type="ECO:0000256" key="2">
    <source>
        <dbReference type="ARBA" id="ARBA00022679"/>
    </source>
</evidence>
<keyword evidence="2 5" id="KW-0808">Transferase</keyword>
<evidence type="ECO:0000256" key="3">
    <source>
        <dbReference type="ARBA" id="ARBA00022777"/>
    </source>
</evidence>
<keyword evidence="3 5" id="KW-0418">Kinase</keyword>
<sequence length="305" mass="30324">MVSAGDPAWPRPAGPGPVVAVGKLVADQLLELSAPLVAGGQQRVERTTTAGGAPANVTAGVARLGAPARFAGWAGADPLADGLLAGLARRGVELAVVRRGRAPLSTVLVHADGERTVLTDRGEGGLEPADVRPEWFAGAAVVHLDGYDLLRFPDAVRAAAGTAHDLGVPVSADVAAAARIERHGADGYVELLAGLRPDVLCCDAAEATALGLDSALPTWAPPLVLVHAGARPTRVVTAAGTVEVPVEPLPAGGPRDTTGCGDAFAAGLLTGWRAGVPVLDAVRTGHAAAAVVAGVVGGQPPLSGA</sequence>
<organism evidence="5 6">
    <name type="scientific">Geodermatophilus arenarius</name>
    <dbReference type="NCBI Taxonomy" id="1137990"/>
    <lineage>
        <taxon>Bacteria</taxon>
        <taxon>Bacillati</taxon>
        <taxon>Actinomycetota</taxon>
        <taxon>Actinomycetes</taxon>
        <taxon>Geodermatophilales</taxon>
        <taxon>Geodermatophilaceae</taxon>
        <taxon>Geodermatophilus</taxon>
    </lineage>
</organism>
<evidence type="ECO:0000259" key="4">
    <source>
        <dbReference type="Pfam" id="PF00294"/>
    </source>
</evidence>
<dbReference type="Gene3D" id="3.40.1190.20">
    <property type="match status" value="1"/>
</dbReference>
<dbReference type="Pfam" id="PF00294">
    <property type="entry name" value="PfkB"/>
    <property type="match status" value="1"/>
</dbReference>
<evidence type="ECO:0000313" key="5">
    <source>
        <dbReference type="EMBL" id="MFC4694068.1"/>
    </source>
</evidence>
<dbReference type="InterPro" id="IPR052700">
    <property type="entry name" value="Carb_kinase_PfkB-like"/>
</dbReference>
<comment type="similarity">
    <text evidence="1">Belongs to the carbohydrate kinase PfkB family.</text>
</comment>
<evidence type="ECO:0000256" key="1">
    <source>
        <dbReference type="ARBA" id="ARBA00010688"/>
    </source>
</evidence>
<feature type="domain" description="Carbohydrate kinase PfkB" evidence="4">
    <location>
        <begin position="45"/>
        <end position="302"/>
    </location>
</feature>
<dbReference type="SUPFAM" id="SSF53613">
    <property type="entry name" value="Ribokinase-like"/>
    <property type="match status" value="1"/>
</dbReference>
<reference evidence="6" key="1">
    <citation type="journal article" date="2019" name="Int. J. Syst. Evol. Microbiol.">
        <title>The Global Catalogue of Microorganisms (GCM) 10K type strain sequencing project: providing services to taxonomists for standard genome sequencing and annotation.</title>
        <authorList>
            <consortium name="The Broad Institute Genomics Platform"/>
            <consortium name="The Broad Institute Genome Sequencing Center for Infectious Disease"/>
            <person name="Wu L."/>
            <person name="Ma J."/>
        </authorList>
    </citation>
    <scope>NUCLEOTIDE SEQUENCE [LARGE SCALE GENOMIC DNA]</scope>
    <source>
        <strain evidence="6">CCUG 62763</strain>
    </source>
</reference>
<keyword evidence="6" id="KW-1185">Reference proteome</keyword>
<dbReference type="PANTHER" id="PTHR43320:SF3">
    <property type="entry name" value="CARBOHYDRATE KINASE PFKB DOMAIN-CONTAINING PROTEIN"/>
    <property type="match status" value="1"/>
</dbReference>
<proteinExistence type="inferred from homology"/>
<dbReference type="InterPro" id="IPR011611">
    <property type="entry name" value="PfkB_dom"/>
</dbReference>
<dbReference type="PROSITE" id="PS00583">
    <property type="entry name" value="PFKB_KINASES_1"/>
    <property type="match status" value="1"/>
</dbReference>
<dbReference type="EC" id="2.7.1.-" evidence="5"/>
<dbReference type="Proteomes" id="UP001596025">
    <property type="component" value="Unassembled WGS sequence"/>
</dbReference>
<dbReference type="RefSeq" id="WP_387988784.1">
    <property type="nucleotide sequence ID" value="NZ_JBHSGR010000011.1"/>
</dbReference>
<evidence type="ECO:0000313" key="6">
    <source>
        <dbReference type="Proteomes" id="UP001596025"/>
    </source>
</evidence>
<name>A0ABV9LIS7_9ACTN</name>